<dbReference type="Proteomes" id="UP001295684">
    <property type="component" value="Unassembled WGS sequence"/>
</dbReference>
<dbReference type="Gene3D" id="1.10.472.10">
    <property type="entry name" value="Cyclin-like"/>
    <property type="match status" value="1"/>
</dbReference>
<dbReference type="GO" id="GO:0019901">
    <property type="term" value="F:protein kinase binding"/>
    <property type="evidence" value="ECO:0007669"/>
    <property type="project" value="InterPro"/>
</dbReference>
<organism evidence="2 3">
    <name type="scientific">Euplotes crassus</name>
    <dbReference type="NCBI Taxonomy" id="5936"/>
    <lineage>
        <taxon>Eukaryota</taxon>
        <taxon>Sar</taxon>
        <taxon>Alveolata</taxon>
        <taxon>Ciliophora</taxon>
        <taxon>Intramacronucleata</taxon>
        <taxon>Spirotrichea</taxon>
        <taxon>Hypotrichia</taxon>
        <taxon>Euplotida</taxon>
        <taxon>Euplotidae</taxon>
        <taxon>Moneuplotes</taxon>
    </lineage>
</organism>
<evidence type="ECO:0000313" key="2">
    <source>
        <dbReference type="EMBL" id="CAI2369747.1"/>
    </source>
</evidence>
<reference evidence="2" key="1">
    <citation type="submission" date="2023-07" db="EMBL/GenBank/DDBJ databases">
        <authorList>
            <consortium name="AG Swart"/>
            <person name="Singh M."/>
            <person name="Singh A."/>
            <person name="Seah K."/>
            <person name="Emmerich C."/>
        </authorList>
    </citation>
    <scope>NUCLEOTIDE SEQUENCE</scope>
    <source>
        <strain evidence="2">DP1</strain>
    </source>
</reference>
<dbReference type="EMBL" id="CAMPGE010010902">
    <property type="protein sequence ID" value="CAI2369747.1"/>
    <property type="molecule type" value="Genomic_DNA"/>
</dbReference>
<proteinExistence type="predicted"/>
<feature type="compositionally biased region" description="Low complexity" evidence="1">
    <location>
        <begin position="57"/>
        <end position="69"/>
    </location>
</feature>
<dbReference type="GO" id="GO:0016538">
    <property type="term" value="F:cyclin-dependent protein serine/threonine kinase regulator activity"/>
    <property type="evidence" value="ECO:0007669"/>
    <property type="project" value="TreeGrafter"/>
</dbReference>
<comment type="caution">
    <text evidence="2">The sequence shown here is derived from an EMBL/GenBank/DDBJ whole genome shotgun (WGS) entry which is preliminary data.</text>
</comment>
<sequence length="407" mass="46775">MATSIHKICDQRSDPFKDHSRDFTFADHLSPKEGKYMVKAVGQILLEIQSNLEKSGKNSFNSPSPSGNGLKNASKSSKRLKYKSKQALSEEEVSEPVNEINHCADQTYHRRELDQIVSKIKKPVDCVNGSLNWKDLPSSKFPMVSESKFHCPNPLSPPSNGVALLGNVYSANRLNIKISSFVSSFYKHYSIVSYSSFVLSLIYIDRFLKSPKVRDLMQDSKFSMARLFLVGIIIAMKYHEEYYIENYYFSKQASKYCCISDIKELNELERDFLKTIDYRLKVEQSELNRYLTSVYNKSQELRCRQFKVHTDEITIQEDYFGRKPESTKELLKTSGMGKLHFSTITKKSQSVAKKQPQIILNDKVFRGSEEIYQFFNCEEICEDTTTFSEGTSFSVSEGSLESFLTFN</sequence>
<name>A0AAD1XFF7_EUPCR</name>
<dbReference type="GO" id="GO:0005634">
    <property type="term" value="C:nucleus"/>
    <property type="evidence" value="ECO:0007669"/>
    <property type="project" value="TreeGrafter"/>
</dbReference>
<dbReference type="GO" id="GO:0000307">
    <property type="term" value="C:cyclin-dependent protein kinase holoenzyme complex"/>
    <property type="evidence" value="ECO:0007669"/>
    <property type="project" value="TreeGrafter"/>
</dbReference>
<accession>A0AAD1XFF7</accession>
<dbReference type="PANTHER" id="PTHR15615">
    <property type="match status" value="1"/>
</dbReference>
<dbReference type="Pfam" id="PF08613">
    <property type="entry name" value="Cyclin"/>
    <property type="match status" value="1"/>
</dbReference>
<evidence type="ECO:0000313" key="3">
    <source>
        <dbReference type="Proteomes" id="UP001295684"/>
    </source>
</evidence>
<gene>
    <name evidence="2" type="ORF">ECRASSUSDP1_LOCUS11050</name>
</gene>
<evidence type="ECO:0000256" key="1">
    <source>
        <dbReference type="SAM" id="MobiDB-lite"/>
    </source>
</evidence>
<keyword evidence="3" id="KW-1185">Reference proteome</keyword>
<dbReference type="SUPFAM" id="SSF47954">
    <property type="entry name" value="Cyclin-like"/>
    <property type="match status" value="1"/>
</dbReference>
<feature type="region of interest" description="Disordered" evidence="1">
    <location>
        <begin position="55"/>
        <end position="91"/>
    </location>
</feature>
<dbReference type="CDD" id="cd20557">
    <property type="entry name" value="CYCLIN_ScPCL1-like"/>
    <property type="match status" value="1"/>
</dbReference>
<evidence type="ECO:0008006" key="4">
    <source>
        <dbReference type="Google" id="ProtNLM"/>
    </source>
</evidence>
<dbReference type="InterPro" id="IPR036915">
    <property type="entry name" value="Cyclin-like_sf"/>
</dbReference>
<protein>
    <recommendedName>
        <fullName evidence="4">Cyclin N-terminal domain-containing protein</fullName>
    </recommendedName>
</protein>
<dbReference type="InterPro" id="IPR013922">
    <property type="entry name" value="Cyclin_PHO80-like"/>
</dbReference>
<dbReference type="PANTHER" id="PTHR15615:SF108">
    <property type="entry name" value="PROTEIN CNPPD1"/>
    <property type="match status" value="1"/>
</dbReference>
<dbReference type="AlphaFoldDB" id="A0AAD1XFF7"/>